<sequence length="543" mass="60270">MSASHRISTYSHRSTGSSNSPTRPRSSDETKKNIWSSMLDGVSSGKRLPEKSLLVLGGTPETQKDFLDSLTMDENGRRRPPDRGRKPPVANQFALGYTYQDVLDADQDDILARMSLYLLTDPSPSFTPLLKPLLTPRTLPNMLIVILLDWSQPWQWVRQLREWIRVLRSLIVSLDDGCKDIMEENMNSWQDRGRKNNLDGSAGTGTEDVSIPIGPGEWDEPLGIPLCVVCQNADKIETLERERAWKEEEFDFVLQYMRTILLKHGASLIYTMPEAPGSLQTLIHSSLGIQSMLQKKQLKHNVIDRDRVLVPPNWDSWGKIRVLRDGFDAEAVSQAWSVDIQAPQVRTPPPVNGESEGEEFFNGETNGAPAEQESPAVAVFEETIHDPTRDSLLAQGLPVQQLNAANGIEIESQDNQAFLTSQLEVLDKLRAEDEKSKNAGNKDKSRNPGHSHQGSGNESGIVTPRETGSGVVEEHIGPVQFNMGGIQVDADDMLKRLKDREATRDASAGDDGVTSPIDDGKTENERLANFFAGLMKKTSSPRS</sequence>
<dbReference type="PANTHER" id="PTHR12688">
    <property type="entry name" value="DYNEIN LIGHT INTERMEDIATE CHAIN"/>
    <property type="match status" value="1"/>
</dbReference>
<gene>
    <name evidence="11" type="ORF">IWZ03DRAFT_203624</name>
</gene>
<feature type="compositionally biased region" description="Polar residues" evidence="10">
    <location>
        <begin position="1"/>
        <end position="24"/>
    </location>
</feature>
<feature type="compositionally biased region" description="Basic and acidic residues" evidence="10">
    <location>
        <begin position="74"/>
        <end position="85"/>
    </location>
</feature>
<evidence type="ECO:0000256" key="7">
    <source>
        <dbReference type="ARBA" id="ARBA00023017"/>
    </source>
</evidence>
<feature type="compositionally biased region" description="Polar residues" evidence="10">
    <location>
        <begin position="448"/>
        <end position="460"/>
    </location>
</feature>
<name>A0ABR1KIC9_9PEZI</name>
<evidence type="ECO:0000256" key="10">
    <source>
        <dbReference type="SAM" id="MobiDB-lite"/>
    </source>
</evidence>
<evidence type="ECO:0000256" key="5">
    <source>
        <dbReference type="ARBA" id="ARBA00022741"/>
    </source>
</evidence>
<protein>
    <submittedName>
        <fullName evidence="11">Dynein light intermediate chain-domain-containing protein</fullName>
    </submittedName>
</protein>
<evidence type="ECO:0000256" key="4">
    <source>
        <dbReference type="ARBA" id="ARBA00022701"/>
    </source>
</evidence>
<evidence type="ECO:0000256" key="2">
    <source>
        <dbReference type="ARBA" id="ARBA00022448"/>
    </source>
</evidence>
<evidence type="ECO:0000256" key="1">
    <source>
        <dbReference type="ARBA" id="ARBA00004245"/>
    </source>
</evidence>
<feature type="region of interest" description="Disordered" evidence="10">
    <location>
        <begin position="497"/>
        <end position="523"/>
    </location>
</feature>
<feature type="region of interest" description="Disordered" evidence="10">
    <location>
        <begin position="65"/>
        <end position="89"/>
    </location>
</feature>
<accession>A0ABR1KIC9</accession>
<feature type="region of interest" description="Disordered" evidence="10">
    <location>
        <begin position="344"/>
        <end position="373"/>
    </location>
</feature>
<keyword evidence="2" id="KW-0813">Transport</keyword>
<dbReference type="Pfam" id="PF05783">
    <property type="entry name" value="DLIC"/>
    <property type="match status" value="1"/>
</dbReference>
<proteinExistence type="predicted"/>
<dbReference type="PANTHER" id="PTHR12688:SF0">
    <property type="entry name" value="DYNEIN LIGHT INTERMEDIATE CHAIN"/>
    <property type="match status" value="1"/>
</dbReference>
<keyword evidence="5" id="KW-0547">Nucleotide-binding</keyword>
<evidence type="ECO:0000313" key="12">
    <source>
        <dbReference type="Proteomes" id="UP001363622"/>
    </source>
</evidence>
<dbReference type="InterPro" id="IPR022780">
    <property type="entry name" value="Dynein_light_int_chain"/>
</dbReference>
<evidence type="ECO:0000256" key="3">
    <source>
        <dbReference type="ARBA" id="ARBA00022490"/>
    </source>
</evidence>
<keyword evidence="6" id="KW-0067">ATP-binding</keyword>
<keyword evidence="12" id="KW-1185">Reference proteome</keyword>
<evidence type="ECO:0000313" key="11">
    <source>
        <dbReference type="EMBL" id="KAK7515479.1"/>
    </source>
</evidence>
<keyword evidence="7" id="KW-0243">Dynein</keyword>
<organism evidence="11 12">
    <name type="scientific">Phyllosticta citriasiana</name>
    <dbReference type="NCBI Taxonomy" id="595635"/>
    <lineage>
        <taxon>Eukaryota</taxon>
        <taxon>Fungi</taxon>
        <taxon>Dikarya</taxon>
        <taxon>Ascomycota</taxon>
        <taxon>Pezizomycotina</taxon>
        <taxon>Dothideomycetes</taxon>
        <taxon>Dothideomycetes incertae sedis</taxon>
        <taxon>Botryosphaeriales</taxon>
        <taxon>Phyllostictaceae</taxon>
        <taxon>Phyllosticta</taxon>
    </lineage>
</organism>
<feature type="compositionally biased region" description="Basic and acidic residues" evidence="10">
    <location>
        <begin position="433"/>
        <end position="446"/>
    </location>
</feature>
<dbReference type="InterPro" id="IPR008467">
    <property type="entry name" value="Dynein1_light_intermed_chain"/>
</dbReference>
<dbReference type="Proteomes" id="UP001363622">
    <property type="component" value="Unassembled WGS sequence"/>
</dbReference>
<evidence type="ECO:0000256" key="8">
    <source>
        <dbReference type="ARBA" id="ARBA00023175"/>
    </source>
</evidence>
<comment type="subcellular location">
    <subcellularLocation>
        <location evidence="1">Cytoplasm</location>
        <location evidence="1">Cytoskeleton</location>
    </subcellularLocation>
</comment>
<feature type="region of interest" description="Disordered" evidence="10">
    <location>
        <begin position="1"/>
        <end position="44"/>
    </location>
</feature>
<reference evidence="11 12" key="1">
    <citation type="submission" date="2024-04" db="EMBL/GenBank/DDBJ databases">
        <title>Phyllosticta paracitricarpa is synonymous to the EU quarantine fungus P. citricarpa based on phylogenomic analyses.</title>
        <authorList>
            <consortium name="Lawrence Berkeley National Laboratory"/>
            <person name="Van Ingen-Buijs V.A."/>
            <person name="Van Westerhoven A.C."/>
            <person name="Haridas S."/>
            <person name="Skiadas P."/>
            <person name="Martin F."/>
            <person name="Groenewald J.Z."/>
            <person name="Crous P.W."/>
            <person name="Seidl M.F."/>
        </authorList>
    </citation>
    <scope>NUCLEOTIDE SEQUENCE [LARGE SCALE GENOMIC DNA]</scope>
    <source>
        <strain evidence="11 12">CBS 123371</strain>
    </source>
</reference>
<evidence type="ECO:0000256" key="6">
    <source>
        <dbReference type="ARBA" id="ARBA00022840"/>
    </source>
</evidence>
<keyword evidence="4" id="KW-0493">Microtubule</keyword>
<evidence type="ECO:0000256" key="9">
    <source>
        <dbReference type="ARBA" id="ARBA00023212"/>
    </source>
</evidence>
<keyword evidence="3" id="KW-0963">Cytoplasm</keyword>
<keyword evidence="9" id="KW-0206">Cytoskeleton</keyword>
<feature type="region of interest" description="Disordered" evidence="10">
    <location>
        <begin position="433"/>
        <end position="465"/>
    </location>
</feature>
<comment type="caution">
    <text evidence="11">The sequence shown here is derived from an EMBL/GenBank/DDBJ whole genome shotgun (WGS) entry which is preliminary data.</text>
</comment>
<dbReference type="EMBL" id="JBBPHU010000007">
    <property type="protein sequence ID" value="KAK7515479.1"/>
    <property type="molecule type" value="Genomic_DNA"/>
</dbReference>
<keyword evidence="8" id="KW-0505">Motor protein</keyword>